<evidence type="ECO:0008006" key="6">
    <source>
        <dbReference type="Google" id="ProtNLM"/>
    </source>
</evidence>
<dbReference type="InterPro" id="IPR050863">
    <property type="entry name" value="CenT-Element_Derived"/>
</dbReference>
<dbReference type="Gene3D" id="1.10.10.60">
    <property type="entry name" value="Homeodomain-like"/>
    <property type="match status" value="1"/>
</dbReference>
<dbReference type="OrthoDB" id="10043687at2759"/>
<reference evidence="4" key="1">
    <citation type="submission" date="2021-10" db="EMBL/GenBank/DDBJ databases">
        <title>Tropical sea cucumber genome reveals ecological adaptation and Cuvierian tubules defense mechanism.</title>
        <authorList>
            <person name="Chen T."/>
        </authorList>
    </citation>
    <scope>NUCLEOTIDE SEQUENCE</scope>
    <source>
        <strain evidence="4">Nanhai2018</strain>
        <tissue evidence="4">Muscle</tissue>
    </source>
</reference>
<gene>
    <name evidence="4" type="ORF">HOLleu_00308</name>
</gene>
<evidence type="ECO:0000256" key="1">
    <source>
        <dbReference type="ARBA" id="ARBA00023125"/>
    </source>
</evidence>
<dbReference type="InterPro" id="IPR004875">
    <property type="entry name" value="DDE_SF_endonuclease_dom"/>
</dbReference>
<sequence>MQGKYHRAYEEKQMVRAINLVKKKKWSRRKAAKLCGVPESSLRFQLKNNKGGKFDSSLGRPSLIPHEEERMLKDHIIHLAKLGYPLTRSDVLQIATQTAVFLKVKEDPSHLLSQHWLNGFLSRWPELKVVRPSKLGMKRAKAITKESISKYFNELNNILIKYELKDKPHLIFNVDETGFNFEHRPTKVVAPRGIKVNAITTDKGAMTTILAAGNAVGYAIPPYFIFKGKHMIERLKAGAYPGSGFEMTSSGWSNGEVFINYIENHFSKYLPVRDPNQHILLLYDGHTSHISMNLINYALSKKIILFVLPPHSSHLLQPLDVGTFKPLKDFYHHECQTYMRKNPGQVITRYEVCQLISKAYLKAFTPSNLIASFRKSGIFPYNKDVIDEHHFLGDALRPKVPGNPPDTPAANSDYRKFLDDLLPQPKPIETKKRKVGYRPGGVAITEEKIILKIKKVIQDQESVNKKKINLNSLKRNPHMKNWIQAHLRSQR</sequence>
<accession>A0A9Q1CNF8</accession>
<evidence type="ECO:0000313" key="5">
    <source>
        <dbReference type="Proteomes" id="UP001152320"/>
    </source>
</evidence>
<dbReference type="Gene3D" id="3.30.420.10">
    <property type="entry name" value="Ribonuclease H-like superfamily/Ribonuclease H"/>
    <property type="match status" value="1"/>
</dbReference>
<feature type="domain" description="HTH CENPB-type" evidence="3">
    <location>
        <begin position="67"/>
        <end position="128"/>
    </location>
</feature>
<keyword evidence="1" id="KW-0238">DNA-binding</keyword>
<dbReference type="Pfam" id="PF03221">
    <property type="entry name" value="HTH_Tnp_Tc5"/>
    <property type="match status" value="1"/>
</dbReference>
<dbReference type="SUPFAM" id="SSF46689">
    <property type="entry name" value="Homeodomain-like"/>
    <property type="match status" value="1"/>
</dbReference>
<name>A0A9Q1CNF8_HOLLE</name>
<organism evidence="4 5">
    <name type="scientific">Holothuria leucospilota</name>
    <name type="common">Black long sea cucumber</name>
    <name type="synonym">Mertensiothuria leucospilota</name>
    <dbReference type="NCBI Taxonomy" id="206669"/>
    <lineage>
        <taxon>Eukaryota</taxon>
        <taxon>Metazoa</taxon>
        <taxon>Echinodermata</taxon>
        <taxon>Eleutherozoa</taxon>
        <taxon>Echinozoa</taxon>
        <taxon>Holothuroidea</taxon>
        <taxon>Aspidochirotacea</taxon>
        <taxon>Aspidochirotida</taxon>
        <taxon>Holothuriidae</taxon>
        <taxon>Holothuria</taxon>
    </lineage>
</organism>
<dbReference type="InterPro" id="IPR036397">
    <property type="entry name" value="RNaseH_sf"/>
</dbReference>
<dbReference type="EMBL" id="JAIZAY010000001">
    <property type="protein sequence ID" value="KAJ8048130.1"/>
    <property type="molecule type" value="Genomic_DNA"/>
</dbReference>
<dbReference type="InterPro" id="IPR006600">
    <property type="entry name" value="HTH_CenpB_DNA-bd_dom"/>
</dbReference>
<dbReference type="InterPro" id="IPR009057">
    <property type="entry name" value="Homeodomain-like_sf"/>
</dbReference>
<dbReference type="PANTHER" id="PTHR19303">
    <property type="entry name" value="TRANSPOSON"/>
    <property type="match status" value="1"/>
</dbReference>
<proteinExistence type="predicted"/>
<protein>
    <recommendedName>
        <fullName evidence="6">HTH CENPB-type domain-containing protein</fullName>
    </recommendedName>
</protein>
<feature type="domain" description="DDE-1" evidence="2">
    <location>
        <begin position="206"/>
        <end position="345"/>
    </location>
</feature>
<dbReference type="AlphaFoldDB" id="A0A9Q1CNF8"/>
<dbReference type="PANTHER" id="PTHR19303:SF74">
    <property type="entry name" value="POGO TRANSPOSABLE ELEMENT WITH KRAB DOMAIN"/>
    <property type="match status" value="1"/>
</dbReference>
<keyword evidence="5" id="KW-1185">Reference proteome</keyword>
<dbReference type="Proteomes" id="UP001152320">
    <property type="component" value="Chromosome 1"/>
</dbReference>
<comment type="caution">
    <text evidence="4">The sequence shown here is derived from an EMBL/GenBank/DDBJ whole genome shotgun (WGS) entry which is preliminary data.</text>
</comment>
<dbReference type="GO" id="GO:0005634">
    <property type="term" value="C:nucleus"/>
    <property type="evidence" value="ECO:0007669"/>
    <property type="project" value="TreeGrafter"/>
</dbReference>
<dbReference type="Pfam" id="PF03184">
    <property type="entry name" value="DDE_1"/>
    <property type="match status" value="1"/>
</dbReference>
<evidence type="ECO:0000259" key="3">
    <source>
        <dbReference type="Pfam" id="PF03221"/>
    </source>
</evidence>
<evidence type="ECO:0000259" key="2">
    <source>
        <dbReference type="Pfam" id="PF03184"/>
    </source>
</evidence>
<dbReference type="GO" id="GO:0003677">
    <property type="term" value="F:DNA binding"/>
    <property type="evidence" value="ECO:0007669"/>
    <property type="project" value="UniProtKB-KW"/>
</dbReference>
<evidence type="ECO:0000313" key="4">
    <source>
        <dbReference type="EMBL" id="KAJ8048130.1"/>
    </source>
</evidence>